<evidence type="ECO:0000259" key="1">
    <source>
        <dbReference type="Pfam" id="PF00144"/>
    </source>
</evidence>
<proteinExistence type="predicted"/>
<evidence type="ECO:0000313" key="2">
    <source>
        <dbReference type="EMBL" id="CPR14116.1"/>
    </source>
</evidence>
<dbReference type="Gene3D" id="3.40.710.10">
    <property type="entry name" value="DD-peptidase/beta-lactamase superfamily"/>
    <property type="match status" value="1"/>
</dbReference>
<dbReference type="InterPro" id="IPR050789">
    <property type="entry name" value="Diverse_Enzym_Activities"/>
</dbReference>
<evidence type="ECO:0000313" key="3">
    <source>
        <dbReference type="Proteomes" id="UP000044377"/>
    </source>
</evidence>
<dbReference type="STRING" id="1109412.BN1221_00523"/>
<dbReference type="RefSeq" id="WP_048635989.1">
    <property type="nucleotide sequence ID" value="NZ_CGIG01000001.1"/>
</dbReference>
<organism evidence="2 3">
    <name type="scientific">Brenneria goodwinii</name>
    <dbReference type="NCBI Taxonomy" id="1109412"/>
    <lineage>
        <taxon>Bacteria</taxon>
        <taxon>Pseudomonadati</taxon>
        <taxon>Pseudomonadota</taxon>
        <taxon>Gammaproteobacteria</taxon>
        <taxon>Enterobacterales</taxon>
        <taxon>Pectobacteriaceae</taxon>
        <taxon>Brenneria</taxon>
    </lineage>
</organism>
<accession>A0A0G4JQZ0</accession>
<dbReference type="InterPro" id="IPR012338">
    <property type="entry name" value="Beta-lactam/transpept-like"/>
</dbReference>
<sequence length="391" mass="41925">MYYFNLNTSSPSAGLQTAVDTVIDRALVEQRLVGTVVLVAQHGKLLYRRAAGLSDRERNIAMTDTTIFRFASLTKPIVSATAMRLIEQGYLHFDDDITLWLPDFQPRLENGGEARILVRNLLSHTSGLRYRYSAPKDSAYHRFNVSDGVDQPGLSLEENLQRLAGAPLLYPPGEGYRYSLALDVLGGVMAAATGDSLPELVRRLVTAPLGMADTRFAVADLARLAAPYADGVPAPKLITDGTVVPFGEGAVVFDPSRILNPASYPSGGGGMAGTAPDFLQFLEAMRRGGAPLLSQESLQFMTHMHVSSQYETQGPGWGFGVGWALLDNPAAAGSPQSAGTLSWSGVYGHTWFVDRARELCVVALTNTTAEGVNGAFPKELRDAIYSGLAGA</sequence>
<dbReference type="PANTHER" id="PTHR43283">
    <property type="entry name" value="BETA-LACTAMASE-RELATED"/>
    <property type="match status" value="1"/>
</dbReference>
<name>A0A0G4JQZ0_9GAMM</name>
<dbReference type="InterPro" id="IPR001466">
    <property type="entry name" value="Beta-lactam-related"/>
</dbReference>
<keyword evidence="3" id="KW-1185">Reference proteome</keyword>
<dbReference type="EMBL" id="CGIG01000001">
    <property type="protein sequence ID" value="CPR14116.1"/>
    <property type="molecule type" value="Genomic_DNA"/>
</dbReference>
<protein>
    <submittedName>
        <fullName evidence="2">Beta-lactamase class C and other penicillin binding proteins</fullName>
    </submittedName>
</protein>
<dbReference type="AlphaFoldDB" id="A0A0G4JQZ0"/>
<dbReference type="SUPFAM" id="SSF56601">
    <property type="entry name" value="beta-lactamase/transpeptidase-like"/>
    <property type="match status" value="1"/>
</dbReference>
<feature type="domain" description="Beta-lactamase-related" evidence="1">
    <location>
        <begin position="20"/>
        <end position="373"/>
    </location>
</feature>
<reference evidence="3" key="1">
    <citation type="submission" date="2015-01" db="EMBL/GenBank/DDBJ databases">
        <authorList>
            <person name="Paterson Steve"/>
        </authorList>
    </citation>
    <scope>NUCLEOTIDE SEQUENCE [LARGE SCALE GENOMIC DNA]</scope>
    <source>
        <strain evidence="3">OBR1</strain>
    </source>
</reference>
<dbReference type="Proteomes" id="UP000044377">
    <property type="component" value="Unassembled WGS sequence"/>
</dbReference>
<dbReference type="PANTHER" id="PTHR43283:SF3">
    <property type="entry name" value="BETA-LACTAMASE FAMILY PROTEIN (AFU_ORTHOLOGUE AFUA_5G07500)"/>
    <property type="match status" value="1"/>
</dbReference>
<dbReference type="Pfam" id="PF00144">
    <property type="entry name" value="Beta-lactamase"/>
    <property type="match status" value="1"/>
</dbReference>
<gene>
    <name evidence="2" type="ORF">BN1221_00523</name>
</gene>
<dbReference type="OrthoDB" id="119951at2"/>